<dbReference type="Gene3D" id="3.40.50.720">
    <property type="entry name" value="NAD(P)-binding Rossmann-like Domain"/>
    <property type="match status" value="1"/>
</dbReference>
<comment type="similarity">
    <text evidence="1">Belongs to the NAD(P)-dependent epimerase/dehydratase family. SDR39U1 subfamily.</text>
</comment>
<gene>
    <name evidence="4" type="ORF">HJ583_008210</name>
</gene>
<dbReference type="InterPro" id="IPR001509">
    <property type="entry name" value="Epimerase_deHydtase"/>
</dbReference>
<organism evidence="4 5">
    <name type="scientific">Uliginosibacterium aquaticum</name>
    <dbReference type="NCBI Taxonomy" id="2731212"/>
    <lineage>
        <taxon>Bacteria</taxon>
        <taxon>Pseudomonadati</taxon>
        <taxon>Pseudomonadota</taxon>
        <taxon>Betaproteobacteria</taxon>
        <taxon>Rhodocyclales</taxon>
        <taxon>Zoogloeaceae</taxon>
        <taxon>Uliginosibacterium</taxon>
    </lineage>
</organism>
<dbReference type="PANTHER" id="PTHR11092:SF0">
    <property type="entry name" value="EPIMERASE FAMILY PROTEIN SDR39U1"/>
    <property type="match status" value="1"/>
</dbReference>
<accession>A0ABX2ILK7</accession>
<dbReference type="Proteomes" id="UP000778523">
    <property type="component" value="Unassembled WGS sequence"/>
</dbReference>
<dbReference type="PANTHER" id="PTHR11092">
    <property type="entry name" value="SUGAR NUCLEOTIDE EPIMERASE RELATED"/>
    <property type="match status" value="1"/>
</dbReference>
<evidence type="ECO:0000313" key="5">
    <source>
        <dbReference type="Proteomes" id="UP000778523"/>
    </source>
</evidence>
<evidence type="ECO:0000313" key="4">
    <source>
        <dbReference type="EMBL" id="NSL55005.1"/>
    </source>
</evidence>
<dbReference type="Pfam" id="PF08338">
    <property type="entry name" value="DUF1731"/>
    <property type="match status" value="1"/>
</dbReference>
<dbReference type="NCBIfam" id="TIGR01777">
    <property type="entry name" value="yfcH"/>
    <property type="match status" value="1"/>
</dbReference>
<comment type="caution">
    <text evidence="4">The sequence shown here is derived from an EMBL/GenBank/DDBJ whole genome shotgun (WGS) entry which is preliminary data.</text>
</comment>
<evidence type="ECO:0000256" key="1">
    <source>
        <dbReference type="ARBA" id="ARBA00009353"/>
    </source>
</evidence>
<feature type="domain" description="NAD-dependent epimerase/dehydratase" evidence="2">
    <location>
        <begin position="3"/>
        <end position="225"/>
    </location>
</feature>
<dbReference type="SUPFAM" id="SSF51735">
    <property type="entry name" value="NAD(P)-binding Rossmann-fold domains"/>
    <property type="match status" value="1"/>
</dbReference>
<protein>
    <submittedName>
        <fullName evidence="4">TIGR01777 family protein</fullName>
    </submittedName>
</protein>
<evidence type="ECO:0000259" key="3">
    <source>
        <dbReference type="Pfam" id="PF08338"/>
    </source>
</evidence>
<sequence>MDILITGGTGLLGRALCSALLANGHRLTVLSRRPEKVSSLCGEGVRALRSLDEWWPEMPFDAIINLAGAPIIDLPWSETRKQTLWRSRVGLTQQLVAAIERARHKPGVLLSGSAIGYYGDCGDATCSDAIYSNPSAQDFGARLCAAWETAALAAETAGTRVCLLRTGLVLTPHGGLLARLRLPFSLGLGGRLGGGQQWMSWIQIEDWVGAVLHLLDTTSARGPYNLTAPQALRNADFTAELGAILQRPTLLPAPAFVLKLLLGQRAYLLLGGQRVLPDRLIETGYHFRHPEIRGALRSRL</sequence>
<reference evidence="4 5" key="1">
    <citation type="submission" date="2020-06" db="EMBL/GenBank/DDBJ databases">
        <title>Draft genome of Uliginosibacterium sp. IMCC34675.</title>
        <authorList>
            <person name="Song J."/>
        </authorList>
    </citation>
    <scope>NUCLEOTIDE SEQUENCE [LARGE SCALE GENOMIC DNA]</scope>
    <source>
        <strain evidence="4 5">IMCC34675</strain>
    </source>
</reference>
<dbReference type="RefSeq" id="WP_170021492.1">
    <property type="nucleotide sequence ID" value="NZ_JABCSC020000002.1"/>
</dbReference>
<feature type="domain" description="DUF1731" evidence="3">
    <location>
        <begin position="253"/>
        <end position="297"/>
    </location>
</feature>
<dbReference type="EMBL" id="JABCSC020000002">
    <property type="protein sequence ID" value="NSL55005.1"/>
    <property type="molecule type" value="Genomic_DNA"/>
</dbReference>
<name>A0ABX2ILK7_9RHOO</name>
<dbReference type="InterPro" id="IPR010099">
    <property type="entry name" value="SDR39U1"/>
</dbReference>
<evidence type="ECO:0000259" key="2">
    <source>
        <dbReference type="Pfam" id="PF01370"/>
    </source>
</evidence>
<dbReference type="InterPro" id="IPR036291">
    <property type="entry name" value="NAD(P)-bd_dom_sf"/>
</dbReference>
<dbReference type="InterPro" id="IPR013549">
    <property type="entry name" value="DUF1731"/>
</dbReference>
<dbReference type="Pfam" id="PF01370">
    <property type="entry name" value="Epimerase"/>
    <property type="match status" value="1"/>
</dbReference>
<keyword evidence="5" id="KW-1185">Reference proteome</keyword>
<proteinExistence type="inferred from homology"/>